<dbReference type="Pfam" id="PF25198">
    <property type="entry name" value="Spore_GerAC_N"/>
    <property type="match status" value="1"/>
</dbReference>
<name>A0A7X2P4J4_9FIRM</name>
<dbReference type="AlphaFoldDB" id="A0A7X2P4J4"/>
<dbReference type="RefSeq" id="WP_154432783.1">
    <property type="nucleotide sequence ID" value="NZ_JBQHQP010000006.1"/>
</dbReference>
<dbReference type="EMBL" id="VUMS01000024">
    <property type="protein sequence ID" value="MST67379.1"/>
    <property type="molecule type" value="Genomic_DNA"/>
</dbReference>
<protein>
    <recommendedName>
        <fullName evidence="1">Spore germination protein N-terminal domain-containing protein</fullName>
    </recommendedName>
</protein>
<feature type="domain" description="Spore germination protein N-terminal" evidence="1">
    <location>
        <begin position="33"/>
        <end position="208"/>
    </location>
</feature>
<evidence type="ECO:0000313" key="3">
    <source>
        <dbReference type="Proteomes" id="UP000440513"/>
    </source>
</evidence>
<evidence type="ECO:0000259" key="1">
    <source>
        <dbReference type="Pfam" id="PF25198"/>
    </source>
</evidence>
<gene>
    <name evidence="2" type="ORF">FYJ57_11790</name>
</gene>
<accession>A0A7X2P4J4</accession>
<dbReference type="PROSITE" id="PS51257">
    <property type="entry name" value="PROKAR_LIPOPROTEIN"/>
    <property type="match status" value="1"/>
</dbReference>
<comment type="caution">
    <text evidence="2">The sequence shown here is derived from an EMBL/GenBank/DDBJ whole genome shotgun (WGS) entry which is preliminary data.</text>
</comment>
<proteinExistence type="predicted"/>
<dbReference type="InterPro" id="IPR057336">
    <property type="entry name" value="GerAC_N"/>
</dbReference>
<sequence>MEKDKERQSIRTGVKLLFCLLVSGFVFLIACQAVEPEKRAYPQVIGIDWQKEEQRYTVWMHMASLAEDTGQRKQSAETQPGNELYFTGSDGAQIHTAYEATREQYLDIGHVKAVIFGTSLRENRERLREVLTGMESESSLGNSLCIFTTDSLSELSQAVEEQGISLGDFLTGLYENRTDSSAQAPVRLADLYRSCHTDTALPQIPGITVKDRVLMVEKK</sequence>
<reference evidence="2 3" key="1">
    <citation type="submission" date="2019-08" db="EMBL/GenBank/DDBJ databases">
        <title>In-depth cultivation of the pig gut microbiome towards novel bacterial diversity and tailored functional studies.</title>
        <authorList>
            <person name="Wylensek D."/>
            <person name="Hitch T.C.A."/>
            <person name="Clavel T."/>
        </authorList>
    </citation>
    <scope>NUCLEOTIDE SEQUENCE [LARGE SCALE GENOMIC DNA]</scope>
    <source>
        <strain evidence="2 3">BSM-380-WT-5A</strain>
    </source>
</reference>
<evidence type="ECO:0000313" key="2">
    <source>
        <dbReference type="EMBL" id="MST67379.1"/>
    </source>
</evidence>
<dbReference type="Proteomes" id="UP000440513">
    <property type="component" value="Unassembled WGS sequence"/>
</dbReference>
<keyword evidence="3" id="KW-1185">Reference proteome</keyword>
<organism evidence="2 3">
    <name type="scientific">Oliverpabstia intestinalis</name>
    <dbReference type="NCBI Taxonomy" id="2606633"/>
    <lineage>
        <taxon>Bacteria</taxon>
        <taxon>Bacillati</taxon>
        <taxon>Bacillota</taxon>
        <taxon>Clostridia</taxon>
        <taxon>Lachnospirales</taxon>
        <taxon>Lachnospiraceae</taxon>
        <taxon>Oliverpabstia</taxon>
    </lineage>
</organism>